<evidence type="ECO:0000259" key="1">
    <source>
        <dbReference type="Pfam" id="PF05699"/>
    </source>
</evidence>
<dbReference type="SUPFAM" id="SSF53098">
    <property type="entry name" value="Ribonuclease H-like"/>
    <property type="match status" value="1"/>
</dbReference>
<dbReference type="AlphaFoldDB" id="A0AB34JY36"/>
<evidence type="ECO:0000313" key="3">
    <source>
        <dbReference type="Proteomes" id="UP001515480"/>
    </source>
</evidence>
<dbReference type="InterPro" id="IPR008906">
    <property type="entry name" value="HATC_C_dom"/>
</dbReference>
<dbReference type="GO" id="GO:0046983">
    <property type="term" value="F:protein dimerization activity"/>
    <property type="evidence" value="ECO:0007669"/>
    <property type="project" value="InterPro"/>
</dbReference>
<protein>
    <recommendedName>
        <fullName evidence="1">HAT C-terminal dimerisation domain-containing protein</fullName>
    </recommendedName>
</protein>
<dbReference type="EMBL" id="JBGBPQ010000003">
    <property type="protein sequence ID" value="KAL1526815.1"/>
    <property type="molecule type" value="Genomic_DNA"/>
</dbReference>
<gene>
    <name evidence="2" type="ORF">AB1Y20_015507</name>
</gene>
<sequence length="355" mass="39953">MKGFSNIRWFSREQVCNEIALNFSAVTNYVEKLLADEIGDALPKKMNEILKTRAANLELELACNLDLQPILKACYSLEGDGLAVLLAYNKLFSLLQWGDSIGERADTLPNVAALLRSKVKIEPGVKVKEYFADVTPPQWFKGEVVSPRREGLITVKYSDGSKIDQEEREVRQWVDVLDWPEWKSMVISAKGAIAYLRNRLHGNLPANQKHYDCSHMFQVLKVVQAFNPSWAARNLTADVVDRMRIVAPLSAFVTDLHEEIHTYLAAAANATIDHTENADDHSFTRDVLNFFRDHGSEFPAWASAARVVFAFTPNSAAAERVFSLLNSMYTKNQIASLADGIQAAIMLKYNKRELD</sequence>
<evidence type="ECO:0000313" key="2">
    <source>
        <dbReference type="EMBL" id="KAL1526815.1"/>
    </source>
</evidence>
<dbReference type="Proteomes" id="UP001515480">
    <property type="component" value="Unassembled WGS sequence"/>
</dbReference>
<name>A0AB34JY36_PRYPA</name>
<keyword evidence="3" id="KW-1185">Reference proteome</keyword>
<proteinExistence type="predicted"/>
<comment type="caution">
    <text evidence="2">The sequence shown here is derived from an EMBL/GenBank/DDBJ whole genome shotgun (WGS) entry which is preliminary data.</text>
</comment>
<dbReference type="InterPro" id="IPR012337">
    <property type="entry name" value="RNaseH-like_sf"/>
</dbReference>
<accession>A0AB34JY36</accession>
<organism evidence="2 3">
    <name type="scientific">Prymnesium parvum</name>
    <name type="common">Toxic golden alga</name>
    <dbReference type="NCBI Taxonomy" id="97485"/>
    <lineage>
        <taxon>Eukaryota</taxon>
        <taxon>Haptista</taxon>
        <taxon>Haptophyta</taxon>
        <taxon>Prymnesiophyceae</taxon>
        <taxon>Prymnesiales</taxon>
        <taxon>Prymnesiaceae</taxon>
        <taxon>Prymnesium</taxon>
    </lineage>
</organism>
<feature type="domain" description="HAT C-terminal dimerisation" evidence="1">
    <location>
        <begin position="282"/>
        <end position="348"/>
    </location>
</feature>
<reference evidence="2 3" key="1">
    <citation type="journal article" date="2024" name="Science">
        <title>Giant polyketide synthase enzymes in the biosynthesis of giant marine polyether toxins.</title>
        <authorList>
            <person name="Fallon T.R."/>
            <person name="Shende V.V."/>
            <person name="Wierzbicki I.H."/>
            <person name="Pendleton A.L."/>
            <person name="Watervoot N.F."/>
            <person name="Auber R.P."/>
            <person name="Gonzalez D.J."/>
            <person name="Wisecaver J.H."/>
            <person name="Moore B.S."/>
        </authorList>
    </citation>
    <scope>NUCLEOTIDE SEQUENCE [LARGE SCALE GENOMIC DNA]</scope>
    <source>
        <strain evidence="2 3">12B1</strain>
    </source>
</reference>
<dbReference type="Pfam" id="PF05699">
    <property type="entry name" value="Dimer_Tnp_hAT"/>
    <property type="match status" value="1"/>
</dbReference>